<evidence type="ECO:0000256" key="3">
    <source>
        <dbReference type="SAM" id="MobiDB-lite"/>
    </source>
</evidence>
<evidence type="ECO:0000313" key="7">
    <source>
        <dbReference type="Proteomes" id="UP000053268"/>
    </source>
</evidence>
<dbReference type="Pfam" id="PF23464">
    <property type="entry name" value="WWE_3"/>
    <property type="match status" value="1"/>
</dbReference>
<proteinExistence type="inferred from homology"/>
<keyword evidence="7" id="KW-1185">Reference proteome</keyword>
<keyword evidence="2" id="KW-0175">Coiled coil</keyword>
<feature type="domain" description="WWE" evidence="4">
    <location>
        <begin position="1861"/>
        <end position="1943"/>
    </location>
</feature>
<feature type="compositionally biased region" description="Basic and acidic residues" evidence="3">
    <location>
        <begin position="1627"/>
        <end position="1650"/>
    </location>
</feature>
<evidence type="ECO:0000259" key="5">
    <source>
        <dbReference type="PROSITE" id="PS51043"/>
    </source>
</evidence>
<evidence type="ECO:0000256" key="1">
    <source>
        <dbReference type="ARBA" id="ARBA00038464"/>
    </source>
</evidence>
<evidence type="ECO:0000259" key="4">
    <source>
        <dbReference type="PROSITE" id="PS50918"/>
    </source>
</evidence>
<feature type="compositionally biased region" description="Polar residues" evidence="3">
    <location>
        <begin position="677"/>
        <end position="689"/>
    </location>
</feature>
<comment type="similarity">
    <text evidence="1">Belongs to the PA-PLA1 family.</text>
</comment>
<dbReference type="PROSITE" id="PS51043">
    <property type="entry name" value="DDHD"/>
    <property type="match status" value="1"/>
</dbReference>
<dbReference type="PANTHER" id="PTHR23509:SF10">
    <property type="entry name" value="LD21067P"/>
    <property type="match status" value="1"/>
</dbReference>
<dbReference type="EMBL" id="KQ459463">
    <property type="protein sequence ID" value="KPJ00502.1"/>
    <property type="molecule type" value="Genomic_DNA"/>
</dbReference>
<sequence>MFQYKPNNDDTFNVNIDDIKANKPDDELQALIKATEDMLTSKGPSRSELITTSKAGNASAVPLVLLMSMGVVEHLGVPAAHNQTGPQARSLRDPEQTQLDLSSGDSNSNIYHSHKLTNINPNPSNAQKNLDNNNTMESRSTTMSKASHNTEDDFDVNEYFARLHGTRYVSAPINSAVKEAENLAAVEENLEEINLNEPDKSTEEFQHSLTADIAQNFSQLPTVLPQVASAVFSSFSNMLSMKREHTDVKPVPDLVPGVPNEQIQRTQDVGVPLMSVPDVKEVAPPPTKPPLGTASNYRITTKKKMYAQIPGLRSADSSQNISNQPAHVNVPFYTPETQKSDTSTRIHDENTIEITGTNKNVDVTQFGSNNNMAQYPSNYPEQNQSGYEQKTIIDNLTVSMDNINKWQSIDNIQKDAIFTMQPNAPQTVPQSNMSVIPPPPMFSNQTKSDQNSVRSVLPPSIARRIAANNPIIKPQVPLSAPLQNIFVPSDIQSQPETVSCTYQGMTQEKPDTTIIESKMQHPVYKPSATKLRGIISQERDMSFVIEPNVHQPETSVCAMNYHGITSEKPDKSFIIDPKKHSGIANITSNIIKPATYGSNMSIFVSKEIPQGSILENIKGHSPIDIPQKISSPADLAVKQLSQMNLDPPITNLADELLSEKLNKSSKSESIPPPPKFYNQSAITDSNTGRKINEVPNIATVNKTLFEPKIAASDPTKNIREPPKIASNNFRMTMKKPQYYSGPIEGVGNISNNIKPTIYTEQANTFQGSLYTPQLPAQQFSDDSGITASVQSKDPFTATELAGNVGVYQHFNNPQPQTQSHVQSEFNTAFDLSRQTTEYFENTQQESKGFGIIGSLKSKLSSIDLNKIQNSVTTFFDPAYNYTKMDAANQENVYGSFPLQKTSQERDNSNLEIYVPTAEPASQSFAYNYQLPDNTISQPGPYIYFQEASKSSDKPVHSYNTEANQKSPWAVDSSYGSNKKEDLKAVGTKINKNYATQEKETAKSNIEMASFNQIFASPNTNSNVHFDPYKPQVTESNLCDRSFFSDSGFQANVPMQHLLHAKKDDKTSLMNFKSDEASKRNDKKDESSKEDLYKPEIKNNIPKVTNTEETASNVREPQMPKWDDIGFIYFKSSSNLPSGSTFDSQATAINNKEPAQTDVFVDSKAHQGFIFDQNAADFFDRPLSTEKQVVENVLETVLKEEESDHDLSICETCREVNKPEEKEVENLTDQLIENIIAPIQLSNPVEVPFTANESPDVNTNDFDPDQCDEISYMTEETIETLQEEEEDFMDGFTNSSAVPKNYEWLVEEPELTGPNVFTADNMPNNASDEIKAEYQSCFDEPLTVFAREMSTPSAPPAEEDANSDESGLDVHSIEQDATKDFPIYDDNVIEPSETDDDKIEFREREKSSEESIPDSDTFTNRIEKYKKMEETLDHSHDVFKTTESSTLYEVATSTSPSTTIASYFDTGNYAVENFYRNSLTSQSVSNLNISESQHPMTIVKVPPGFESLYPKQFYIIPNENYNAFATPDINPSQKPITYVLPDSNIYLPQPESSSLTYSYVSTEKNDKPANENNANITEESTNEIMNISKVVLTTDTTESNVKLPDFATVFGTKKDQENIEETTEAASEETKITESSDSKNIEPESPRKSPDVCDFSRLSSYFTSPSQNDPSKSFFELSQSENHYRHDMTSSTKCDKSNIPQDKYVSNMNLIKDLTSPANIESIPKEQIVRTVNYFTVLYDNDSFNNKIDTKNIEIPIVSDSDINLETPLSNTECNKVDIIETCKHCCSLESGVVKDINIENLKLGKNNVKIKQYMNEDNSELKKEVNMETKKETSGDRSFTVNFDNITIEEEKEENVTMITENRSSGEYSPVKHHWFYRVDCEGKSLWKGFSTVDSSALENAFVSPELSETTLVPTDGGRYDVNLMGRLRVPVYWSGKPTNVMRCSWFYKGTTDARYVPYSEVVAEKLEEEYKHGILTGEWHRRLILPNGELVVMHGPGVMVHFLQTNAADAFSSSSQTTTRPRVVRRGVAESEIEDTEPGHVDHLLLLCHGVGSACDMRFRPVEEVVDDFRATSLQLIQSHYKNSYENGIVGRIEVLPISWHSTLHSGENGVDKRLAQVTLDSIPRLRNFTNDTVLDVLFYTSPVYCQVLPISWHSTLHSGENGVDKRLAQVTLDSIPRLRNFTNDTVLDVLFYTSPVYCQTIVDTVCKELNRIYSLFKSRNPTFTGGVSLGGHSLGSVILYDLLCHQKPLDHTCSDKKYVNGTAGTGQPTVKYPILEFKPDALYALGSPIAIFECIRGVELLGSGFCLPTCKKFFNIFHPYDPIAYRIEPLINSQLRNVKPFQIPHHKGRKRMHLELKDTMARVGADIKQKLIESIRSTWTSMWKTQPPNDRQLEKVVEEEMEKEQLAEDKEEIHDTTEYMLIRESEDTMLLMLREVYSCRGVRPDGCLPQNTMKMERTRFENTDAIGTDYPSTSRGGI</sequence>
<dbReference type="PANTHER" id="PTHR23509">
    <property type="entry name" value="PA-PL1 PHOSPHOLIPASE FAMILY"/>
    <property type="match status" value="1"/>
</dbReference>
<dbReference type="Proteomes" id="UP000053268">
    <property type="component" value="Unassembled WGS sequence"/>
</dbReference>
<dbReference type="STRING" id="66420.A0A194Q4N2"/>
<reference evidence="6 7" key="1">
    <citation type="journal article" date="2015" name="Nat. Commun.">
        <title>Outbred genome sequencing and CRISPR/Cas9 gene editing in butterflies.</title>
        <authorList>
            <person name="Li X."/>
            <person name="Fan D."/>
            <person name="Zhang W."/>
            <person name="Liu G."/>
            <person name="Zhang L."/>
            <person name="Zhao L."/>
            <person name="Fang X."/>
            <person name="Chen L."/>
            <person name="Dong Y."/>
            <person name="Chen Y."/>
            <person name="Ding Y."/>
            <person name="Zhao R."/>
            <person name="Feng M."/>
            <person name="Zhu Y."/>
            <person name="Feng Y."/>
            <person name="Jiang X."/>
            <person name="Zhu D."/>
            <person name="Xiang H."/>
            <person name="Feng X."/>
            <person name="Li S."/>
            <person name="Wang J."/>
            <person name="Zhang G."/>
            <person name="Kronforst M.R."/>
            <person name="Wang W."/>
        </authorList>
    </citation>
    <scope>NUCLEOTIDE SEQUENCE [LARGE SCALE GENOMIC DNA]</scope>
    <source>
        <strain evidence="6">Ya'a_city_454_Px</strain>
        <tissue evidence="6">Whole body</tissue>
    </source>
</reference>
<dbReference type="GO" id="GO:0004620">
    <property type="term" value="F:phospholipase activity"/>
    <property type="evidence" value="ECO:0007669"/>
    <property type="project" value="TreeGrafter"/>
</dbReference>
<feature type="compositionally biased region" description="Acidic residues" evidence="3">
    <location>
        <begin position="1617"/>
        <end position="1626"/>
    </location>
</feature>
<feature type="compositionally biased region" description="Polar residues" evidence="3">
    <location>
        <begin position="96"/>
        <end position="147"/>
    </location>
</feature>
<feature type="region of interest" description="Disordered" evidence="3">
    <location>
        <begin position="1069"/>
        <end position="1093"/>
    </location>
</feature>
<dbReference type="Pfam" id="PF02825">
    <property type="entry name" value="WWE"/>
    <property type="match status" value="1"/>
</dbReference>
<dbReference type="PROSITE" id="PS50918">
    <property type="entry name" value="WWE"/>
    <property type="match status" value="1"/>
</dbReference>
<evidence type="ECO:0000313" key="6">
    <source>
        <dbReference type="EMBL" id="KPJ00502.1"/>
    </source>
</evidence>
<dbReference type="InterPro" id="IPR057825">
    <property type="entry name" value="WWE_SEC23-DDH2"/>
</dbReference>
<feature type="coiled-coil region" evidence="2">
    <location>
        <begin position="2391"/>
        <end position="2418"/>
    </location>
</feature>
<feature type="region of interest" description="Disordered" evidence="3">
    <location>
        <begin position="663"/>
        <end position="689"/>
    </location>
</feature>
<feature type="region of interest" description="Disordered" evidence="3">
    <location>
        <begin position="1373"/>
        <end position="1418"/>
    </location>
</feature>
<feature type="compositionally biased region" description="Polar residues" evidence="3">
    <location>
        <begin position="315"/>
        <end position="326"/>
    </location>
</feature>
<feature type="region of interest" description="Disordered" evidence="3">
    <location>
        <begin position="1613"/>
        <end position="1651"/>
    </location>
</feature>
<gene>
    <name evidence="6" type="ORF">RR46_07092</name>
</gene>
<accession>A0A194Q4N2</accession>
<dbReference type="InterPro" id="IPR004177">
    <property type="entry name" value="DDHD_dom"/>
</dbReference>
<dbReference type="InterPro" id="IPR058055">
    <property type="entry name" value="PA-PLA1"/>
</dbReference>
<dbReference type="GO" id="GO:0046872">
    <property type="term" value="F:metal ion binding"/>
    <property type="evidence" value="ECO:0007669"/>
    <property type="project" value="InterPro"/>
</dbReference>
<feature type="compositionally biased region" description="Basic and acidic residues" evidence="3">
    <location>
        <begin position="1398"/>
        <end position="1408"/>
    </location>
</feature>
<dbReference type="Pfam" id="PF02862">
    <property type="entry name" value="DDHD"/>
    <property type="match status" value="1"/>
</dbReference>
<protein>
    <submittedName>
        <fullName evidence="6">SEC23-interacting protein</fullName>
    </submittedName>
</protein>
<dbReference type="InterPro" id="IPR004170">
    <property type="entry name" value="WWE_dom"/>
</dbReference>
<feature type="region of interest" description="Disordered" evidence="3">
    <location>
        <begin position="81"/>
        <end position="150"/>
    </location>
</feature>
<evidence type="ECO:0000256" key="2">
    <source>
        <dbReference type="SAM" id="Coils"/>
    </source>
</evidence>
<feature type="domain" description="DDHD" evidence="5">
    <location>
        <begin position="2277"/>
        <end position="2440"/>
    </location>
</feature>
<dbReference type="GO" id="GO:0030134">
    <property type="term" value="C:COPII-coated ER to Golgi transport vesicle"/>
    <property type="evidence" value="ECO:0007669"/>
    <property type="project" value="TreeGrafter"/>
</dbReference>
<feature type="region of interest" description="Disordered" evidence="3">
    <location>
        <begin position="315"/>
        <end position="344"/>
    </location>
</feature>
<organism evidence="6 7">
    <name type="scientific">Papilio xuthus</name>
    <name type="common">Asian swallowtail butterfly</name>
    <dbReference type="NCBI Taxonomy" id="66420"/>
    <lineage>
        <taxon>Eukaryota</taxon>
        <taxon>Metazoa</taxon>
        <taxon>Ecdysozoa</taxon>
        <taxon>Arthropoda</taxon>
        <taxon>Hexapoda</taxon>
        <taxon>Insecta</taxon>
        <taxon>Pterygota</taxon>
        <taxon>Neoptera</taxon>
        <taxon>Endopterygota</taxon>
        <taxon>Lepidoptera</taxon>
        <taxon>Glossata</taxon>
        <taxon>Ditrysia</taxon>
        <taxon>Papilionoidea</taxon>
        <taxon>Papilionidae</taxon>
        <taxon>Papilioninae</taxon>
        <taxon>Papilio</taxon>
    </lineage>
</organism>
<name>A0A194Q4N2_PAPXU</name>
<dbReference type="SMART" id="SM01127">
    <property type="entry name" value="DDHD"/>
    <property type="match status" value="1"/>
</dbReference>